<dbReference type="NCBIfam" id="TIGR02532">
    <property type="entry name" value="IV_pilin_GFxxxE"/>
    <property type="match status" value="1"/>
</dbReference>
<proteinExistence type="predicted"/>
<feature type="transmembrane region" description="Helical" evidence="2">
    <location>
        <begin position="25"/>
        <end position="46"/>
    </location>
</feature>
<keyword evidence="2" id="KW-1133">Transmembrane helix</keyword>
<evidence type="ECO:0000313" key="4">
    <source>
        <dbReference type="Proteomes" id="UP001597176"/>
    </source>
</evidence>
<evidence type="ECO:0000313" key="3">
    <source>
        <dbReference type="EMBL" id="MFD1304169.1"/>
    </source>
</evidence>
<organism evidence="3 4">
    <name type="scientific">Methylobacterium marchantiae</name>
    <dbReference type="NCBI Taxonomy" id="600331"/>
    <lineage>
        <taxon>Bacteria</taxon>
        <taxon>Pseudomonadati</taxon>
        <taxon>Pseudomonadota</taxon>
        <taxon>Alphaproteobacteria</taxon>
        <taxon>Hyphomicrobiales</taxon>
        <taxon>Methylobacteriaceae</taxon>
        <taxon>Methylobacterium</taxon>
    </lineage>
</organism>
<name>A0ABW3X3G7_9HYPH</name>
<keyword evidence="2" id="KW-0472">Membrane</keyword>
<keyword evidence="2" id="KW-0812">Transmembrane</keyword>
<protein>
    <submittedName>
        <fullName evidence="3">Prepilin-type N-terminal cleavage/methylation domain-containing protein</fullName>
    </submittedName>
</protein>
<keyword evidence="4" id="KW-1185">Reference proteome</keyword>
<comment type="caution">
    <text evidence="3">The sequence shown here is derived from an EMBL/GenBank/DDBJ whole genome shotgun (WGS) entry which is preliminary data.</text>
</comment>
<accession>A0ABW3X3G7</accession>
<feature type="region of interest" description="Disordered" evidence="1">
    <location>
        <begin position="1"/>
        <end position="21"/>
    </location>
</feature>
<dbReference type="Proteomes" id="UP001597176">
    <property type="component" value="Unassembled WGS sequence"/>
</dbReference>
<dbReference type="PROSITE" id="PS00409">
    <property type="entry name" value="PROKAR_NTER_METHYL"/>
    <property type="match status" value="1"/>
</dbReference>
<dbReference type="EMBL" id="JBHTND010000061">
    <property type="protein sequence ID" value="MFD1304169.1"/>
    <property type="molecule type" value="Genomic_DNA"/>
</dbReference>
<evidence type="ECO:0000256" key="2">
    <source>
        <dbReference type="SAM" id="Phobius"/>
    </source>
</evidence>
<evidence type="ECO:0000256" key="1">
    <source>
        <dbReference type="SAM" id="MobiDB-lite"/>
    </source>
</evidence>
<reference evidence="4" key="1">
    <citation type="journal article" date="2019" name="Int. J. Syst. Evol. Microbiol.">
        <title>The Global Catalogue of Microorganisms (GCM) 10K type strain sequencing project: providing services to taxonomists for standard genome sequencing and annotation.</title>
        <authorList>
            <consortium name="The Broad Institute Genomics Platform"/>
            <consortium name="The Broad Institute Genome Sequencing Center for Infectious Disease"/>
            <person name="Wu L."/>
            <person name="Ma J."/>
        </authorList>
    </citation>
    <scope>NUCLEOTIDE SEQUENCE [LARGE SCALE GENOMIC DNA]</scope>
    <source>
        <strain evidence="4">CCUG 56108</strain>
    </source>
</reference>
<gene>
    <name evidence="3" type="ORF">ACFQ4G_21670</name>
</gene>
<feature type="compositionally biased region" description="Basic and acidic residues" evidence="1">
    <location>
        <begin position="1"/>
        <end position="18"/>
    </location>
</feature>
<dbReference type="InterPro" id="IPR012902">
    <property type="entry name" value="N_methyl_site"/>
</dbReference>
<sequence>MSARAEVRGRRETRKTQETQEDQEGFTLVEVLVAFALVALGLMMALQIGGGTSAGLGRLAAAEIVADEAEGIVALRTATGLRAGLEQGTFSNGEPWTLSVTDVGPGLGWPRLPPLWRVRLTRGGPEGRPVYVTLVAGGYGG</sequence>
<dbReference type="RefSeq" id="WP_238208629.1">
    <property type="nucleotide sequence ID" value="NZ_JBHTND010000061.1"/>
</dbReference>
<dbReference type="Pfam" id="PF07963">
    <property type="entry name" value="N_methyl"/>
    <property type="match status" value="1"/>
</dbReference>